<dbReference type="Pfam" id="PF00188">
    <property type="entry name" value="CAP"/>
    <property type="match status" value="1"/>
</dbReference>
<dbReference type="PANTHER" id="PTHR31157">
    <property type="entry name" value="SCP DOMAIN-CONTAINING PROTEIN"/>
    <property type="match status" value="1"/>
</dbReference>
<sequence>MTRDWRIRDKGHYGAPMLSRLSTPGRWAAVVALAATAVVPVTTAASAEAAPSAAAQNRYEAKVQKAMNAARSDHERKKLKTDKCANHYAEAWARKISNRSIQHQDLGRILAKCHAVRASENIARGNVGSAKMVSLWMHSPGHKANLLDKKVTRVGVATVWSKGRYTAVTVFIKPA</sequence>
<dbReference type="EMBL" id="BSUZ01000001">
    <property type="protein sequence ID" value="GMA88215.1"/>
    <property type="molecule type" value="Genomic_DNA"/>
</dbReference>
<dbReference type="SUPFAM" id="SSF55797">
    <property type="entry name" value="PR-1-like"/>
    <property type="match status" value="1"/>
</dbReference>
<evidence type="ECO:0000313" key="2">
    <source>
        <dbReference type="EMBL" id="GMA88215.1"/>
    </source>
</evidence>
<dbReference type="PANTHER" id="PTHR31157:SF1">
    <property type="entry name" value="SCP DOMAIN-CONTAINING PROTEIN"/>
    <property type="match status" value="1"/>
</dbReference>
<evidence type="ECO:0000259" key="1">
    <source>
        <dbReference type="Pfam" id="PF00188"/>
    </source>
</evidence>
<keyword evidence="3" id="KW-1185">Reference proteome</keyword>
<comment type="caution">
    <text evidence="2">The sequence shown here is derived from an EMBL/GenBank/DDBJ whole genome shotgun (WGS) entry which is preliminary data.</text>
</comment>
<dbReference type="InterPro" id="IPR035940">
    <property type="entry name" value="CAP_sf"/>
</dbReference>
<gene>
    <name evidence="2" type="ORF">GCM10025868_34650</name>
</gene>
<accession>A0ABQ6JJ04</accession>
<protein>
    <recommendedName>
        <fullName evidence="1">SCP domain-containing protein</fullName>
    </recommendedName>
</protein>
<dbReference type="Gene3D" id="3.40.33.10">
    <property type="entry name" value="CAP"/>
    <property type="match status" value="1"/>
</dbReference>
<proteinExistence type="predicted"/>
<evidence type="ECO:0000313" key="3">
    <source>
        <dbReference type="Proteomes" id="UP001157017"/>
    </source>
</evidence>
<dbReference type="CDD" id="cd05379">
    <property type="entry name" value="CAP_bacterial"/>
    <property type="match status" value="1"/>
</dbReference>
<feature type="domain" description="SCP" evidence="1">
    <location>
        <begin position="66"/>
        <end position="166"/>
    </location>
</feature>
<name>A0ABQ6JJ04_9ACTN</name>
<dbReference type="InterPro" id="IPR014044">
    <property type="entry name" value="CAP_dom"/>
</dbReference>
<dbReference type="Proteomes" id="UP001157017">
    <property type="component" value="Unassembled WGS sequence"/>
</dbReference>
<reference evidence="3" key="1">
    <citation type="journal article" date="2019" name="Int. J. Syst. Evol. Microbiol.">
        <title>The Global Catalogue of Microorganisms (GCM) 10K type strain sequencing project: providing services to taxonomists for standard genome sequencing and annotation.</title>
        <authorList>
            <consortium name="The Broad Institute Genomics Platform"/>
            <consortium name="The Broad Institute Genome Sequencing Center for Infectious Disease"/>
            <person name="Wu L."/>
            <person name="Ma J."/>
        </authorList>
    </citation>
    <scope>NUCLEOTIDE SEQUENCE [LARGE SCALE GENOMIC DNA]</scope>
    <source>
        <strain evidence="3">NBRC 108730</strain>
    </source>
</reference>
<organism evidence="2 3">
    <name type="scientific">Angustibacter aerolatus</name>
    <dbReference type="NCBI Taxonomy" id="1162965"/>
    <lineage>
        <taxon>Bacteria</taxon>
        <taxon>Bacillati</taxon>
        <taxon>Actinomycetota</taxon>
        <taxon>Actinomycetes</taxon>
        <taxon>Kineosporiales</taxon>
        <taxon>Kineosporiaceae</taxon>
    </lineage>
</organism>